<dbReference type="Pfam" id="PF12358">
    <property type="entry name" value="DUF3644"/>
    <property type="match status" value="1"/>
</dbReference>
<protein>
    <recommendedName>
        <fullName evidence="3">DUF3644 domain-containing protein</fullName>
    </recommendedName>
</protein>
<feature type="coiled-coil region" evidence="1">
    <location>
        <begin position="349"/>
        <end position="376"/>
    </location>
</feature>
<dbReference type="EMBL" id="CP020921">
    <property type="protein sequence ID" value="AWB10778.1"/>
    <property type="molecule type" value="Genomic_DNA"/>
</dbReference>
<dbReference type="KEGG" id="taci:TDSAC_1438"/>
<proteinExistence type="predicted"/>
<keyword evidence="1" id="KW-0175">Coiled coil</keyword>
<organism evidence="4 5">
    <name type="scientific">Thermodesulfobium acidiphilum</name>
    <dbReference type="NCBI Taxonomy" id="1794699"/>
    <lineage>
        <taxon>Bacteria</taxon>
        <taxon>Pseudomonadati</taxon>
        <taxon>Thermodesulfobiota</taxon>
        <taxon>Thermodesulfobiia</taxon>
        <taxon>Thermodesulfobiales</taxon>
        <taxon>Thermodesulfobiaceae</taxon>
        <taxon>Thermodesulfobium</taxon>
    </lineage>
</organism>
<dbReference type="OrthoDB" id="1551227at2"/>
<sequence>MRGEPIKVKQLLQKARDSAILAVEFYNKPAVSFKSGGYITMMCIAWTSLFHAYFLKNKIKPFYREKNSDQKKPRFEQIIEKLPDDQEIKENKWWELQECVKQYFKDNNPPVRKNLEFFIPLRNKIVHRNLPELDDSIFGECQALLINFNNFMEQNFGEKYSIKNSLSFSLQLARSPKNFIEASKNELKKNDAQKIVNFIKTYRSSLTTDQFESPEYSFKALLIQVRNHGSRDALALEFINEKDLTEEQKEKLKIGTVLIKEKKELIDGIPNNFQWTYKELRKEIKTKCPHIKQTMFNKLNRYLRERYKNKLAYERVHNPKSEKKASTWYYDPKIIEEFKKIYPPITPSNEQLVKRIEDLVDKIDAAKKENPQADTQAFEKEIDQLVHNINYIT</sequence>
<reference evidence="4 5" key="1">
    <citation type="submission" date="2017-04" db="EMBL/GenBank/DDBJ databases">
        <title>Genomic insights into metabolism of Thermodesulfobium acidiphilum.</title>
        <authorList>
            <person name="Toshchakov S.V."/>
            <person name="Frolov E.N."/>
            <person name="Kublanov I.V."/>
            <person name="Samarov N.I."/>
            <person name="Novikov A."/>
            <person name="Lebedinsky A.V."/>
            <person name="Bonch-Osmolovskaya E.A."/>
            <person name="Chernyh N.A."/>
        </authorList>
    </citation>
    <scope>NUCLEOTIDE SEQUENCE [LARGE SCALE GENOMIC DNA]</scope>
    <source>
        <strain evidence="4 5">3127-1</strain>
    </source>
</reference>
<evidence type="ECO:0000256" key="1">
    <source>
        <dbReference type="SAM" id="Coils"/>
    </source>
</evidence>
<evidence type="ECO:0000313" key="5">
    <source>
        <dbReference type="Proteomes" id="UP000244792"/>
    </source>
</evidence>
<keyword evidence="2" id="KW-1133">Transmembrane helix</keyword>
<evidence type="ECO:0000256" key="2">
    <source>
        <dbReference type="SAM" id="Phobius"/>
    </source>
</evidence>
<dbReference type="RefSeq" id="WP_108309559.1">
    <property type="nucleotide sequence ID" value="NZ_CP020921.1"/>
</dbReference>
<keyword evidence="2" id="KW-0472">Membrane</keyword>
<evidence type="ECO:0000313" key="4">
    <source>
        <dbReference type="EMBL" id="AWB10778.1"/>
    </source>
</evidence>
<dbReference type="InterPro" id="IPR022104">
    <property type="entry name" value="DUF3644"/>
</dbReference>
<keyword evidence="5" id="KW-1185">Reference proteome</keyword>
<feature type="domain" description="DUF3644" evidence="3">
    <location>
        <begin position="10"/>
        <end position="205"/>
    </location>
</feature>
<name>A0A2R4W250_THEAF</name>
<accession>A0A2R4W250</accession>
<dbReference type="AlphaFoldDB" id="A0A2R4W250"/>
<keyword evidence="2" id="KW-0812">Transmembrane</keyword>
<feature type="transmembrane region" description="Helical" evidence="2">
    <location>
        <begin position="36"/>
        <end position="55"/>
    </location>
</feature>
<evidence type="ECO:0000259" key="3">
    <source>
        <dbReference type="Pfam" id="PF12358"/>
    </source>
</evidence>
<gene>
    <name evidence="4" type="ORF">TDSAC_1438</name>
</gene>
<dbReference type="Proteomes" id="UP000244792">
    <property type="component" value="Chromosome"/>
</dbReference>